<dbReference type="Gene3D" id="2.60.40.10">
    <property type="entry name" value="Immunoglobulins"/>
    <property type="match status" value="3"/>
</dbReference>
<evidence type="ECO:0000313" key="2">
    <source>
        <dbReference type="Proteomes" id="UP000093523"/>
    </source>
</evidence>
<organism evidence="1 2">
    <name type="scientific">Aliivibrio logei</name>
    <name type="common">Vibrio logei</name>
    <dbReference type="NCBI Taxonomy" id="688"/>
    <lineage>
        <taxon>Bacteria</taxon>
        <taxon>Pseudomonadati</taxon>
        <taxon>Pseudomonadota</taxon>
        <taxon>Gammaproteobacteria</taxon>
        <taxon>Vibrionales</taxon>
        <taxon>Vibrionaceae</taxon>
        <taxon>Aliivibrio</taxon>
    </lineage>
</organism>
<evidence type="ECO:0000313" key="1">
    <source>
        <dbReference type="EMBL" id="OCH19494.1"/>
    </source>
</evidence>
<gene>
    <name evidence="1" type="ORF">A6E04_15805</name>
</gene>
<accession>A0A1B9NWA6</accession>
<evidence type="ECO:0008006" key="3">
    <source>
        <dbReference type="Google" id="ProtNLM"/>
    </source>
</evidence>
<dbReference type="STRING" id="688.A6E04_15805"/>
<dbReference type="Proteomes" id="UP000093523">
    <property type="component" value="Unassembled WGS sequence"/>
</dbReference>
<dbReference type="InterPro" id="IPR013783">
    <property type="entry name" value="Ig-like_fold"/>
</dbReference>
<dbReference type="EMBL" id="MAJU01000015">
    <property type="protein sequence ID" value="OCH19494.1"/>
    <property type="molecule type" value="Genomic_DNA"/>
</dbReference>
<dbReference type="NCBIfam" id="NF032891">
    <property type="entry name" value="tail_200_repeat"/>
    <property type="match status" value="3"/>
</dbReference>
<dbReference type="AlphaFoldDB" id="A0A1B9NWA6"/>
<name>A0A1B9NWA6_ALILO</name>
<protein>
    <recommendedName>
        <fullName evidence="3">Bacterial Ig-like domain-containing protein</fullName>
    </recommendedName>
</protein>
<dbReference type="OrthoDB" id="5649378at2"/>
<sequence length="693" mass="71131">MKPTVISVVSNPTSGKAGDKIGVTATFSVAVDNATAKLGTSDVTWKSGEDTAVWVGEVEIPTSSETDMEWTYTIQGFSDTHGNLGEPITTGSVYLTPSITVDVISGGVINSSDITNVVVSGNTSRFDDSQKVTLVLSNSKDAQTETAEANVQGDGSWSMVAQDLTGWPDGEVTATVTGSNQHGIAAEAVTETATLSTAKPTLISVVSNPTSGKTGDKIGVTATFSVAVDNATATLGTSDVTWDSGQGSATWTGEVEIPSSSAVDTEFAYTVKGFSDTHGNLGELITSGAVYLTPSITITPITGGVINESDAANLIISGTTTRFDAGKEITVVFSNSKDSSSLPTVIATVDSDGNWTAGGANLSSWSDGTITVKATGSNQHNIAAKEASETAQLSTEKPTLISVISNPTSGKAGDKIGVTATFSVAVNNATAKLDASDVTWKSGEDTVVWVGEVTIPSSSAADTEFTYTVKGFSDTHGNLGDESTSGAVYLTPSITITPITGGVINESDAANLIISGTTTRFDAGKEITVAFSNSKDSSSLPTVIATVDSDGNWTAAGANLSSWSDGTITVKATGSNQHGIAADEVTSKADLVTTKPIVSNVTLNPINPSNGDSVQVTIRFNENVSDVSGSLGQPIDFSSVTAPTNEWVGTISSLNVGVESKKDLIVSAGYKDTSGNFGDEYTEQVNVTPVNYF</sequence>
<proteinExistence type="predicted"/>
<reference evidence="1 2" key="1">
    <citation type="submission" date="2016-06" db="EMBL/GenBank/DDBJ databases">
        <authorList>
            <person name="Kjaerup R.B."/>
            <person name="Dalgaard T.S."/>
            <person name="Juul-Madsen H.R."/>
        </authorList>
    </citation>
    <scope>NUCLEOTIDE SEQUENCE [LARGE SCALE GENOMIC DNA]</scope>
    <source>
        <strain evidence="1 2">1S159</strain>
    </source>
</reference>
<comment type="caution">
    <text evidence="1">The sequence shown here is derived from an EMBL/GenBank/DDBJ whole genome shotgun (WGS) entry which is preliminary data.</text>
</comment>